<dbReference type="Gene3D" id="3.20.20.100">
    <property type="entry name" value="NADP-dependent oxidoreductase domain"/>
    <property type="match status" value="1"/>
</dbReference>
<organism evidence="3 4">
    <name type="scientific">Chryseobacterium luquanense</name>
    <dbReference type="NCBI Taxonomy" id="2983766"/>
    <lineage>
        <taxon>Bacteria</taxon>
        <taxon>Pseudomonadati</taxon>
        <taxon>Bacteroidota</taxon>
        <taxon>Flavobacteriia</taxon>
        <taxon>Flavobacteriales</taxon>
        <taxon>Weeksellaceae</taxon>
        <taxon>Chryseobacterium group</taxon>
        <taxon>Chryseobacterium</taxon>
    </lineage>
</organism>
<keyword evidence="1" id="KW-0560">Oxidoreductase</keyword>
<dbReference type="PANTHER" id="PTHR43625:SF77">
    <property type="entry name" value="ALDO-KETO REDUCTASE"/>
    <property type="match status" value="1"/>
</dbReference>
<feature type="domain" description="NADP-dependent oxidoreductase" evidence="2">
    <location>
        <begin position="56"/>
        <end position="349"/>
    </location>
</feature>
<reference evidence="3" key="1">
    <citation type="submission" date="2022-10" db="EMBL/GenBank/DDBJ databases">
        <title>Chryseobacterium sp. nov., a novel bacterial species.</title>
        <authorList>
            <person name="Cao Y."/>
        </authorList>
    </citation>
    <scope>NUCLEOTIDE SEQUENCE</scope>
    <source>
        <strain evidence="3">KC 927</strain>
    </source>
</reference>
<dbReference type="RefSeq" id="WP_267279848.1">
    <property type="nucleotide sequence ID" value="NZ_JAOVZV010000001.1"/>
</dbReference>
<dbReference type="InterPro" id="IPR036812">
    <property type="entry name" value="NAD(P)_OxRdtase_dom_sf"/>
</dbReference>
<dbReference type="EMBL" id="JAOVZV010000001">
    <property type="protein sequence ID" value="MCX8531198.1"/>
    <property type="molecule type" value="Genomic_DNA"/>
</dbReference>
<name>A0ABT3XZB3_9FLAO</name>
<dbReference type="CDD" id="cd19078">
    <property type="entry name" value="AKR_AKR13C1_2"/>
    <property type="match status" value="1"/>
</dbReference>
<proteinExistence type="predicted"/>
<sequence length="378" mass="42200">MDRRDILKTLGLATVGTALLPFGNLAKAATSGFGANENGSLPSRRKLGKSLEVSSIGLGVQNMSRTYQTTIPNRKEMHRIIQKAFDSGVTLFDTAEAYGPFECEKILGEATSSFRDKIVIETKYGWNIDQETGKRLPGLNSKPEHIKLVVEGILKRLKTDRIDLLYQHRVDPEVPIEDVVGAIQDLIKEGKVLYYGLSEPGVETVRRAHKIHPVTAIQNEYSLLWRGPEKKIIPLCEELGIGFVPWSPLGVGFLTGAIDENTRFAQGDIRGNETRFSPENIQQNLKLVKVLKDWSVKKEATPAQISLAWLLHQKPWIVPIPGTTQMSNMLDNIGADKIKFSDAEFKEFNTQIDAVKIEGERLPPFVQQFSDVEAPLKK</sequence>
<evidence type="ECO:0000256" key="1">
    <source>
        <dbReference type="ARBA" id="ARBA00023002"/>
    </source>
</evidence>
<protein>
    <submittedName>
        <fullName evidence="3">Aldo/keto reductase</fullName>
    </submittedName>
</protein>
<dbReference type="Proteomes" id="UP001070176">
    <property type="component" value="Unassembled WGS sequence"/>
</dbReference>
<dbReference type="Pfam" id="PF00248">
    <property type="entry name" value="Aldo_ket_red"/>
    <property type="match status" value="1"/>
</dbReference>
<dbReference type="InterPro" id="IPR023210">
    <property type="entry name" value="NADP_OxRdtase_dom"/>
</dbReference>
<evidence type="ECO:0000313" key="4">
    <source>
        <dbReference type="Proteomes" id="UP001070176"/>
    </source>
</evidence>
<evidence type="ECO:0000313" key="3">
    <source>
        <dbReference type="EMBL" id="MCX8531198.1"/>
    </source>
</evidence>
<gene>
    <name evidence="3" type="ORF">OEA66_02395</name>
</gene>
<keyword evidence="4" id="KW-1185">Reference proteome</keyword>
<dbReference type="SUPFAM" id="SSF51430">
    <property type="entry name" value="NAD(P)-linked oxidoreductase"/>
    <property type="match status" value="1"/>
</dbReference>
<evidence type="ECO:0000259" key="2">
    <source>
        <dbReference type="Pfam" id="PF00248"/>
    </source>
</evidence>
<dbReference type="PANTHER" id="PTHR43625">
    <property type="entry name" value="AFLATOXIN B1 ALDEHYDE REDUCTASE"/>
    <property type="match status" value="1"/>
</dbReference>
<dbReference type="InterPro" id="IPR050791">
    <property type="entry name" value="Aldo-Keto_reductase"/>
</dbReference>
<comment type="caution">
    <text evidence="3">The sequence shown here is derived from an EMBL/GenBank/DDBJ whole genome shotgun (WGS) entry which is preliminary data.</text>
</comment>
<accession>A0ABT3XZB3</accession>